<keyword evidence="2" id="KW-1185">Reference proteome</keyword>
<dbReference type="AlphaFoldDB" id="A0AAW0B943"/>
<evidence type="ECO:0008006" key="3">
    <source>
        <dbReference type="Google" id="ProtNLM"/>
    </source>
</evidence>
<protein>
    <recommendedName>
        <fullName evidence="3">F-box protein</fullName>
    </recommendedName>
</protein>
<evidence type="ECO:0000313" key="2">
    <source>
        <dbReference type="Proteomes" id="UP001362999"/>
    </source>
</evidence>
<comment type="caution">
    <text evidence="1">The sequence shown here is derived from an EMBL/GenBank/DDBJ whole genome shotgun (WGS) entry which is preliminary data.</text>
</comment>
<evidence type="ECO:0000313" key="1">
    <source>
        <dbReference type="EMBL" id="KAK7022648.1"/>
    </source>
</evidence>
<gene>
    <name evidence="1" type="ORF">R3P38DRAFT_3196044</name>
</gene>
<dbReference type="Proteomes" id="UP001362999">
    <property type="component" value="Unassembled WGS sequence"/>
</dbReference>
<organism evidence="1 2">
    <name type="scientific">Favolaschia claudopus</name>
    <dbReference type="NCBI Taxonomy" id="2862362"/>
    <lineage>
        <taxon>Eukaryota</taxon>
        <taxon>Fungi</taxon>
        <taxon>Dikarya</taxon>
        <taxon>Basidiomycota</taxon>
        <taxon>Agaricomycotina</taxon>
        <taxon>Agaricomycetes</taxon>
        <taxon>Agaricomycetidae</taxon>
        <taxon>Agaricales</taxon>
        <taxon>Marasmiineae</taxon>
        <taxon>Mycenaceae</taxon>
        <taxon>Favolaschia</taxon>
    </lineage>
</organism>
<name>A0AAW0B943_9AGAR</name>
<accession>A0AAW0B943</accession>
<dbReference type="EMBL" id="JAWWNJ010000037">
    <property type="protein sequence ID" value="KAK7022648.1"/>
    <property type="molecule type" value="Genomic_DNA"/>
</dbReference>
<sequence>MNTIPNEITGEIIQHAMQEVTIGRREESSRLKGVLGRINKTWHGIVYGTGQYWERVFVHWRMDMAHIKHVCEMARPNERRRCHLHISTETEAEPDADDLEGIYDVVVISAWSEAIAYHVSPLVYKTQSLTVYTYTPRMVLSVLHDIHTQYAHALENFVCYSTFSATDDGNYLQPILSAHLKQISVSGISPVAFAPGGLQHIKTLRMFSIPLPLSWDQVIRILRNCVVIEELEVVDITCKGNPGGDIIEFPTLRALKVDISEAGGIETVELVYAPGLAYLSLRGDEDAPWDRVVHHMRPILRKIKRCCIGSWAYSTQVKDLWYCIGLWAYSTQVKDFVSELHSTEVLDVREGSTHFLEDIARANGPGHPSLKALKSWIVSRGISDSQVDSLFNWPGSKVTEIFEGMQEQDEPSFRKWESSGTGYAVFPIKGTPDAL</sequence>
<proteinExistence type="predicted"/>
<reference evidence="1 2" key="1">
    <citation type="journal article" date="2024" name="J Genomics">
        <title>Draft genome sequencing and assembly of Favolaschia claudopus CIRM-BRFM 2984 isolated from oak limbs.</title>
        <authorList>
            <person name="Navarro D."/>
            <person name="Drula E."/>
            <person name="Chaduli D."/>
            <person name="Cazenave R."/>
            <person name="Ahrendt S."/>
            <person name="Wang J."/>
            <person name="Lipzen A."/>
            <person name="Daum C."/>
            <person name="Barry K."/>
            <person name="Grigoriev I.V."/>
            <person name="Favel A."/>
            <person name="Rosso M.N."/>
            <person name="Martin F."/>
        </authorList>
    </citation>
    <scope>NUCLEOTIDE SEQUENCE [LARGE SCALE GENOMIC DNA]</scope>
    <source>
        <strain evidence="1 2">CIRM-BRFM 2984</strain>
    </source>
</reference>